<organism evidence="7 8">
    <name type="scientific">Chitinophaga niabensis</name>
    <dbReference type="NCBI Taxonomy" id="536979"/>
    <lineage>
        <taxon>Bacteria</taxon>
        <taxon>Pseudomonadati</taxon>
        <taxon>Bacteroidota</taxon>
        <taxon>Chitinophagia</taxon>
        <taxon>Chitinophagales</taxon>
        <taxon>Chitinophagaceae</taxon>
        <taxon>Chitinophaga</taxon>
    </lineage>
</organism>
<dbReference type="InterPro" id="IPR037066">
    <property type="entry name" value="Plug_dom_sf"/>
</dbReference>
<comment type="subcellular location">
    <subcellularLocation>
        <location evidence="4">Cell outer membrane</location>
        <topology evidence="4">Multi-pass membrane protein</topology>
    </subcellularLocation>
</comment>
<protein>
    <submittedName>
        <fullName evidence="7">TonB-dependent outer membrane receptor, SusC/RagA subfamily, signature region</fullName>
    </submittedName>
</protein>
<feature type="chain" id="PRO_5012139087" evidence="5">
    <location>
        <begin position="29"/>
        <end position="1489"/>
    </location>
</feature>
<dbReference type="InterPro" id="IPR001599">
    <property type="entry name" value="Macroglobln_a2"/>
</dbReference>
<dbReference type="SMART" id="SM01360">
    <property type="entry name" value="A2M"/>
    <property type="match status" value="1"/>
</dbReference>
<dbReference type="InterPro" id="IPR039426">
    <property type="entry name" value="TonB-dep_rcpt-like"/>
</dbReference>
<evidence type="ECO:0000256" key="5">
    <source>
        <dbReference type="SAM" id="SignalP"/>
    </source>
</evidence>
<keyword evidence="2 5" id="KW-0732">Signal</keyword>
<dbReference type="InterPro" id="IPR047565">
    <property type="entry name" value="Alpha-macroglob_thiol-ester_cl"/>
</dbReference>
<reference evidence="7 8" key="1">
    <citation type="submission" date="2016-11" db="EMBL/GenBank/DDBJ databases">
        <authorList>
            <person name="Jaros S."/>
            <person name="Januszkiewicz K."/>
            <person name="Wedrychowicz H."/>
        </authorList>
    </citation>
    <scope>NUCLEOTIDE SEQUENCE [LARGE SCALE GENOMIC DNA]</scope>
    <source>
        <strain evidence="7 8">DSM 24787</strain>
    </source>
</reference>
<dbReference type="InterPro" id="IPR036595">
    <property type="entry name" value="A-macroglobulin_rcpt-bd_sf"/>
</dbReference>
<keyword evidence="4" id="KW-0472">Membrane</keyword>
<dbReference type="InterPro" id="IPR023997">
    <property type="entry name" value="TonB-dep_OMP_SusC/RagA_CS"/>
</dbReference>
<dbReference type="Pfam" id="PF01835">
    <property type="entry name" value="MG2"/>
    <property type="match status" value="1"/>
</dbReference>
<dbReference type="SMART" id="SM01419">
    <property type="entry name" value="Thiol-ester_cl"/>
    <property type="match status" value="1"/>
</dbReference>
<dbReference type="Gene3D" id="2.170.130.10">
    <property type="entry name" value="TonB-dependent receptor, plug domain"/>
    <property type="match status" value="1"/>
</dbReference>
<dbReference type="Pfam" id="PF00207">
    <property type="entry name" value="A2M"/>
    <property type="match status" value="1"/>
</dbReference>
<dbReference type="Gene3D" id="2.60.40.1930">
    <property type="match status" value="1"/>
</dbReference>
<keyword evidence="8" id="KW-1185">Reference proteome</keyword>
<dbReference type="PANTHER" id="PTHR11412">
    <property type="entry name" value="MACROGLOBULIN / COMPLEMENT"/>
    <property type="match status" value="1"/>
</dbReference>
<dbReference type="GO" id="GO:0005615">
    <property type="term" value="C:extracellular space"/>
    <property type="evidence" value="ECO:0007669"/>
    <property type="project" value="InterPro"/>
</dbReference>
<dbReference type="PROSITE" id="PS52016">
    <property type="entry name" value="TONB_DEPENDENT_REC_3"/>
    <property type="match status" value="1"/>
</dbReference>
<comment type="similarity">
    <text evidence="1">Belongs to the protease inhibitor I39 (alpha-2-macroglobulin) family. Bacterial alpha-2-macroglobulin subfamily.</text>
</comment>
<keyword evidence="7" id="KW-0675">Receptor</keyword>
<dbReference type="InterPro" id="IPR050473">
    <property type="entry name" value="A2M/Complement_sys"/>
</dbReference>
<evidence type="ECO:0000256" key="4">
    <source>
        <dbReference type="PROSITE-ProRule" id="PRU01360"/>
    </source>
</evidence>
<dbReference type="Gene3D" id="2.60.40.690">
    <property type="entry name" value="Alpha-macroglobulin, receptor-binding domain"/>
    <property type="match status" value="1"/>
</dbReference>
<dbReference type="GO" id="GO:0004866">
    <property type="term" value="F:endopeptidase inhibitor activity"/>
    <property type="evidence" value="ECO:0007669"/>
    <property type="project" value="InterPro"/>
</dbReference>
<evidence type="ECO:0000256" key="3">
    <source>
        <dbReference type="ARBA" id="ARBA00022966"/>
    </source>
</evidence>
<dbReference type="Pfam" id="PF07678">
    <property type="entry name" value="TED_complement"/>
    <property type="match status" value="1"/>
</dbReference>
<dbReference type="InterPro" id="IPR002890">
    <property type="entry name" value="MG2"/>
</dbReference>
<dbReference type="STRING" id="536979.SAMN04488055_0314"/>
<name>A0A1N6D5K0_9BACT</name>
<dbReference type="Gene3D" id="1.50.10.20">
    <property type="match status" value="1"/>
</dbReference>
<proteinExistence type="inferred from homology"/>
<evidence type="ECO:0000313" key="7">
    <source>
        <dbReference type="EMBL" id="SIN66110.1"/>
    </source>
</evidence>
<dbReference type="InterPro" id="IPR008930">
    <property type="entry name" value="Terpenoid_cyclase/PrenylTrfase"/>
</dbReference>
<dbReference type="Proteomes" id="UP000185003">
    <property type="component" value="Unassembled WGS sequence"/>
</dbReference>
<dbReference type="PANTHER" id="PTHR11412:SF136">
    <property type="entry name" value="CD109 ANTIGEN"/>
    <property type="match status" value="1"/>
</dbReference>
<keyword evidence="3" id="KW-0882">Thioester bond</keyword>
<dbReference type="GO" id="GO:0009279">
    <property type="term" value="C:cell outer membrane"/>
    <property type="evidence" value="ECO:0007669"/>
    <property type="project" value="UniProtKB-SubCell"/>
</dbReference>
<comment type="similarity">
    <text evidence="4">Belongs to the TonB-dependent receptor family.</text>
</comment>
<sequence>MFHFNSNNMKYLSCLFLFMMAFVGNCFAQQLSYATAKEKIYVQTDHVFYKPGETVYFKLYLVNARDQRPSNFSSIAYVEVITPSGTPLAKYNYRVENGYIEGSFDFPEQATGGVYKIKAYTSWMRNEKETTWFTKEITLQKVIAPRLLMKLEFPKKGYGGGDEVIADFSVRSLDDQPVRNKEAKYTVSVSGVVIQTSNFSTNQEGKAQLRFRLPKDLSSGDGLLNITLQHDGYVEAISRSIPIVLNKIDLQFMPEGGRLVNGLTTNVAFKAINEQGKPVDVKGDVTDDKGRKVTSIESYHFGMGKFSFTPEANRTYTVKISSPANITGSFKVPAAIQKGVVINMTDNKVRLLATQPIVVRLIGQVKGVNYFNETISLQKGEQEIPVNTGLFPAGIARFTVYTEQDQPLAERIVFLNKQKLLDVKITTDKDKYLPREKVTLHLKTLDEDGKPVPSNFSLSVIDDKLWSFADDKQDHIISWLMMSTELKGKIEEPAFCFKKEEPKAAGTLDLVMLTHGYRYFDYLPSIELDGKLLYAPDQQHTISGLVLNDKKEPVKATVYLIHSHGDKKAMEMITSGDGLFFFADVQPNTNYTLIAKSFNRNEKLSIKVDQNGIGSNPIAARQFGAQFNNMAPAVIPVAAKPIEQPELWPKDEKEKKLEEVVVVGFGVQQKKTMAGAIITIAKQDLAMNANMQEALAGKIAGVQVVQNANPGFGSRIMIRGANSLNGSNEPLWVVNGVVMDRIDLSTLNPNDIESVTVLKNSAASAIYGCMAANGVIIIESKKLNQKKISIDLTSQYYYATTQVTSATPSYAVARKFYAPLYQTTTTRERNDFRETIYWNPVVQTNAKGEATVEFYNSDATTTFRAIAEGIGYNGKVGRAEHTYAAQHAISADAKIPPYLTVGDKALIPLVIKNNRNVATDIHIALSLPEKIKTGSFDSRFVLPAGQAREVLIPIEATATVEGTIRFSVNEEVLALPVTASDKGFPVIETFSGNVSAQHTVNINKMIPGSLRTNLRLYTSLEGQLLDGIESMLREPSGCFEQTSSSTYPNIFILKYLRESGRSNEKIEKKAMGYIENGYKRLVGYETAENGFEWFGHTPPHVALTAYGLLEFTAMQEFLHVDKQMLARTKDFLLKRRDGKGTFRMSDGGYDRFASVPARIANIYVVYALTQAGIGKEIELEYKTALNSAIQNNDPYQLAMMAIAASNMKSENDYRVLMNTLRTINMDKAETSVVNSRDESLQIETLSLYALALMRDPSPRIGEVAGIISKVLGQKSYYGYGSTQATVLALEAIVAYSKLAGQRPDDFRLDFSLNGATVQPGAQHAFREGKNAFHAHFANEKETVPYNMEVAYFTFTPPNSEKAELKLDTRLKDTRTKVGETVRLDIQVTNDKSILQPMAIVKIGIPAGLATQPWQLKEIMEKKEAAYYEIFDNYLVLYWMGFAPNEVKKVSLDLKAEVPGTYKGKASNTYLYYTPEHKHWNEGLDVNILP</sequence>
<dbReference type="CDD" id="cd02891">
    <property type="entry name" value="A2M_like"/>
    <property type="match status" value="1"/>
</dbReference>
<dbReference type="SUPFAM" id="SSF48239">
    <property type="entry name" value="Terpenoid cyclases/Protein prenyltransferases"/>
    <property type="match status" value="1"/>
</dbReference>
<evidence type="ECO:0000256" key="2">
    <source>
        <dbReference type="ARBA" id="ARBA00022729"/>
    </source>
</evidence>
<feature type="signal peptide" evidence="5">
    <location>
        <begin position="1"/>
        <end position="28"/>
    </location>
</feature>
<evidence type="ECO:0000259" key="6">
    <source>
        <dbReference type="SMART" id="SM01360"/>
    </source>
</evidence>
<keyword evidence="4" id="KW-0812">Transmembrane</keyword>
<dbReference type="SUPFAM" id="SSF56935">
    <property type="entry name" value="Porins"/>
    <property type="match status" value="1"/>
</dbReference>
<feature type="domain" description="Alpha-2-macroglobulin" evidence="6">
    <location>
        <begin position="835"/>
        <end position="925"/>
    </location>
</feature>
<keyword evidence="4" id="KW-0813">Transport</keyword>
<dbReference type="InterPro" id="IPR012910">
    <property type="entry name" value="Plug_dom"/>
</dbReference>
<keyword evidence="4" id="KW-0998">Cell outer membrane</keyword>
<evidence type="ECO:0000313" key="8">
    <source>
        <dbReference type="Proteomes" id="UP000185003"/>
    </source>
</evidence>
<dbReference type="InterPro" id="IPR011626">
    <property type="entry name" value="Alpha-macroglobulin_TED"/>
</dbReference>
<dbReference type="EMBL" id="FSRA01000001">
    <property type="protein sequence ID" value="SIN66110.1"/>
    <property type="molecule type" value="Genomic_DNA"/>
</dbReference>
<keyword evidence="4" id="KW-1134">Transmembrane beta strand</keyword>
<dbReference type="NCBIfam" id="TIGR04057">
    <property type="entry name" value="SusC_RagA_signa"/>
    <property type="match status" value="1"/>
</dbReference>
<gene>
    <name evidence="7" type="ORF">SAMN04488055_0314</name>
</gene>
<accession>A0A1N6D5K0</accession>
<evidence type="ECO:0000256" key="1">
    <source>
        <dbReference type="ARBA" id="ARBA00010556"/>
    </source>
</evidence>
<dbReference type="Pfam" id="PF07715">
    <property type="entry name" value="Plug"/>
    <property type="match status" value="1"/>
</dbReference>